<dbReference type="PANTHER" id="PTHR11961">
    <property type="entry name" value="CYTOCHROME C"/>
    <property type="match status" value="1"/>
</dbReference>
<evidence type="ECO:0000256" key="6">
    <source>
        <dbReference type="PROSITE-ProRule" id="PRU00433"/>
    </source>
</evidence>
<sequence>MSKLAKMLVPALAGTAALVGVAYVGANRIAPPLVPYQAPVPVAETQPEASDAAVEAMVAEVKAPPVPADGTARIVQAAAPAPEAAPEPVVLDLGRPALPEEVAAWDIDIRPDGAGLPEGSGDVWTGEELYVDNCAVCHGDFGEAIGRWPVLAGGQGTLTRDRPVKTIGSYWPYLSTVYDYVHRAMPFGNAQSLSDDEVYAITAYLLYLNDLVDDDFVLDRETLAGFEMPNQDAFYMDDRAETEYLEFIGEPCMENCRETVEITARAAVVDVTPEDEAARIAREAAATGTDSGVTEADAAVEVAAAAAEAVTEDGATPLAATATEDGPDPELVAAGEAVFKKCASCHQVGEGARNRTGPALNGIVGHPVGAIEGFRYSNALKTLADAGTVWDANELAAFLAAPRDYAPGTKMSFRGLTSQEDLDAVIAYLGTFEE</sequence>
<dbReference type="EMBL" id="CP122537">
    <property type="protein sequence ID" value="WGH79626.1"/>
    <property type="molecule type" value="Genomic_DNA"/>
</dbReference>
<evidence type="ECO:0000313" key="8">
    <source>
        <dbReference type="EMBL" id="WGH79626.1"/>
    </source>
</evidence>
<evidence type="ECO:0000259" key="7">
    <source>
        <dbReference type="PROSITE" id="PS51007"/>
    </source>
</evidence>
<dbReference type="Pfam" id="PF00034">
    <property type="entry name" value="Cytochrom_C"/>
    <property type="match status" value="2"/>
</dbReference>
<dbReference type="InterPro" id="IPR036909">
    <property type="entry name" value="Cyt_c-like_dom_sf"/>
</dbReference>
<dbReference type="Proteomes" id="UP001243420">
    <property type="component" value="Chromosome"/>
</dbReference>
<evidence type="ECO:0000313" key="9">
    <source>
        <dbReference type="Proteomes" id="UP001243420"/>
    </source>
</evidence>
<name>A0ABY8LEA1_9RHOB</name>
<evidence type="ECO:0000256" key="5">
    <source>
        <dbReference type="ARBA" id="ARBA00023004"/>
    </source>
</evidence>
<dbReference type="InterPro" id="IPR002327">
    <property type="entry name" value="Cyt_c_1A/1B"/>
</dbReference>
<keyword evidence="3 6" id="KW-0479">Metal-binding</keyword>
<dbReference type="Gene3D" id="1.10.760.10">
    <property type="entry name" value="Cytochrome c-like domain"/>
    <property type="match status" value="2"/>
</dbReference>
<evidence type="ECO:0000256" key="4">
    <source>
        <dbReference type="ARBA" id="ARBA00022982"/>
    </source>
</evidence>
<dbReference type="RefSeq" id="WP_279966548.1">
    <property type="nucleotide sequence ID" value="NZ_CP122537.1"/>
</dbReference>
<keyword evidence="9" id="KW-1185">Reference proteome</keyword>
<dbReference type="PROSITE" id="PS51007">
    <property type="entry name" value="CYTC"/>
    <property type="match status" value="2"/>
</dbReference>
<dbReference type="SUPFAM" id="SSF46626">
    <property type="entry name" value="Cytochrome c"/>
    <property type="match status" value="2"/>
</dbReference>
<reference evidence="8 9" key="1">
    <citation type="submission" date="2023-04" db="EMBL/GenBank/DDBJ databases">
        <title>Jannaschia ovalis sp. nov., a marine bacterium isolated from sea tidal flat.</title>
        <authorList>
            <person name="Kwon D.Y."/>
            <person name="Kim J.-J."/>
        </authorList>
    </citation>
    <scope>NUCLEOTIDE SEQUENCE [LARGE SCALE GENOMIC DNA]</scope>
    <source>
        <strain evidence="8 9">GRR-S6-38</strain>
    </source>
</reference>
<protein>
    <submittedName>
        <fullName evidence="8">C-type cytochrome</fullName>
    </submittedName>
</protein>
<dbReference type="PRINTS" id="PR00604">
    <property type="entry name" value="CYTCHRMECIAB"/>
</dbReference>
<dbReference type="InterPro" id="IPR009056">
    <property type="entry name" value="Cyt_c-like_dom"/>
</dbReference>
<organism evidence="8 9">
    <name type="scientific">Jannaschia ovalis</name>
    <dbReference type="NCBI Taxonomy" id="3038773"/>
    <lineage>
        <taxon>Bacteria</taxon>
        <taxon>Pseudomonadati</taxon>
        <taxon>Pseudomonadota</taxon>
        <taxon>Alphaproteobacteria</taxon>
        <taxon>Rhodobacterales</taxon>
        <taxon>Roseobacteraceae</taxon>
        <taxon>Jannaschia</taxon>
    </lineage>
</organism>
<keyword evidence="4" id="KW-0249">Electron transport</keyword>
<gene>
    <name evidence="8" type="ORF">P8627_05020</name>
</gene>
<keyword evidence="5 6" id="KW-0408">Iron</keyword>
<evidence type="ECO:0000256" key="2">
    <source>
        <dbReference type="ARBA" id="ARBA00022617"/>
    </source>
</evidence>
<feature type="domain" description="Cytochrome c" evidence="7">
    <location>
        <begin position="121"/>
        <end position="209"/>
    </location>
</feature>
<keyword evidence="2 6" id="KW-0349">Heme</keyword>
<evidence type="ECO:0000256" key="3">
    <source>
        <dbReference type="ARBA" id="ARBA00022723"/>
    </source>
</evidence>
<proteinExistence type="predicted"/>
<keyword evidence="1" id="KW-0813">Transport</keyword>
<feature type="domain" description="Cytochrome c" evidence="7">
    <location>
        <begin position="330"/>
        <end position="433"/>
    </location>
</feature>
<accession>A0ABY8LEA1</accession>
<evidence type="ECO:0000256" key="1">
    <source>
        <dbReference type="ARBA" id="ARBA00022448"/>
    </source>
</evidence>